<comment type="caution">
    <text evidence="1">The sequence shown here is derived from an EMBL/GenBank/DDBJ whole genome shotgun (WGS) entry which is preliminary data.</text>
</comment>
<sequence>MSIQQGFKEIDQDQAAYLYASAFKRKFVNIIGDEDPKAQNLYYRLGFRKTAYTKTHKPFAGLLGVTGVTHMKKNLN</sequence>
<dbReference type="Proteomes" id="UP001158045">
    <property type="component" value="Unassembled WGS sequence"/>
</dbReference>
<evidence type="ECO:0008006" key="3">
    <source>
        <dbReference type="Google" id="ProtNLM"/>
    </source>
</evidence>
<accession>A0ABT6NCM3</accession>
<proteinExistence type="predicted"/>
<keyword evidence="2" id="KW-1185">Reference proteome</keyword>
<dbReference type="EMBL" id="JARYZI010000004">
    <property type="protein sequence ID" value="MDH8678162.1"/>
    <property type="molecule type" value="Genomic_DNA"/>
</dbReference>
<evidence type="ECO:0000313" key="2">
    <source>
        <dbReference type="Proteomes" id="UP001158045"/>
    </source>
</evidence>
<reference evidence="1 2" key="1">
    <citation type="submission" date="2023-04" db="EMBL/GenBank/DDBJ databases">
        <title>Fusibacter bizertensis strain WBS, isolated from littoral bottom sediments of the Arctic seas - biochemical and genomic analysis.</title>
        <authorList>
            <person name="Brioukhanov A.L."/>
        </authorList>
    </citation>
    <scope>NUCLEOTIDE SEQUENCE [LARGE SCALE GENOMIC DNA]</scope>
    <source>
        <strain evidence="1 2">WBS</strain>
    </source>
</reference>
<name>A0ABT6NCM3_9FIRM</name>
<protein>
    <recommendedName>
        <fullName evidence="3">N-acetyltransferase domain-containing protein</fullName>
    </recommendedName>
</protein>
<organism evidence="1 2">
    <name type="scientific">Fusibacter bizertensis</name>
    <dbReference type="NCBI Taxonomy" id="1488331"/>
    <lineage>
        <taxon>Bacteria</taxon>
        <taxon>Bacillati</taxon>
        <taxon>Bacillota</taxon>
        <taxon>Clostridia</taxon>
        <taxon>Eubacteriales</taxon>
        <taxon>Eubacteriales Family XII. Incertae Sedis</taxon>
        <taxon>Fusibacter</taxon>
    </lineage>
</organism>
<gene>
    <name evidence="1" type="ORF">QE109_08385</name>
</gene>
<evidence type="ECO:0000313" key="1">
    <source>
        <dbReference type="EMBL" id="MDH8678162.1"/>
    </source>
</evidence>
<dbReference type="RefSeq" id="WP_281093990.1">
    <property type="nucleotide sequence ID" value="NZ_JARYZI010000004.1"/>
</dbReference>